<keyword evidence="1" id="KW-1133">Transmembrane helix</keyword>
<proteinExistence type="predicted"/>
<dbReference type="AlphaFoldDB" id="A0AAD5E884"/>
<sequence length="193" mass="21239">MTSPIAAFRLEREQESQYAVYLADIDNLILLIQRGLAGLSVLVSSLYFLYLKEICFPPNDLSSPMIPIPSSEPITSETYYPGTAAITSLISLYLSLYVVILNAGLSVIDLAKSALSKDVPQGSPQSAFKVIIVNLVVSWIPMLVSYSVSGKELIFWAIPFLVVLMDLFALQMMENVNLEFAGLDAARYKYKGA</sequence>
<dbReference type="GeneID" id="75918745"/>
<keyword evidence="1" id="KW-0472">Membrane</keyword>
<feature type="transmembrane region" description="Helical" evidence="1">
    <location>
        <begin position="28"/>
        <end position="50"/>
    </location>
</feature>
<dbReference type="EMBL" id="MU620928">
    <property type="protein sequence ID" value="KAI8578524.1"/>
    <property type="molecule type" value="Genomic_DNA"/>
</dbReference>
<keyword evidence="3" id="KW-1185">Reference proteome</keyword>
<accession>A0AAD5E884</accession>
<organism evidence="2 3">
    <name type="scientific">Umbelopsis ramanniana AG</name>
    <dbReference type="NCBI Taxonomy" id="1314678"/>
    <lineage>
        <taxon>Eukaryota</taxon>
        <taxon>Fungi</taxon>
        <taxon>Fungi incertae sedis</taxon>
        <taxon>Mucoromycota</taxon>
        <taxon>Mucoromycotina</taxon>
        <taxon>Umbelopsidomycetes</taxon>
        <taxon>Umbelopsidales</taxon>
        <taxon>Umbelopsidaceae</taxon>
        <taxon>Umbelopsis</taxon>
    </lineage>
</organism>
<dbReference type="Proteomes" id="UP001206595">
    <property type="component" value="Unassembled WGS sequence"/>
</dbReference>
<name>A0AAD5E884_UMBRA</name>
<keyword evidence="1" id="KW-0812">Transmembrane</keyword>
<feature type="transmembrane region" description="Helical" evidence="1">
    <location>
        <begin position="126"/>
        <end position="147"/>
    </location>
</feature>
<feature type="transmembrane region" description="Helical" evidence="1">
    <location>
        <begin position="79"/>
        <end position="105"/>
    </location>
</feature>
<reference evidence="2" key="2">
    <citation type="journal article" date="2022" name="Proc. Natl. Acad. Sci. U.S.A.">
        <title>Diploid-dominant life cycles characterize the early evolution of Fungi.</title>
        <authorList>
            <person name="Amses K.R."/>
            <person name="Simmons D.R."/>
            <person name="Longcore J.E."/>
            <person name="Mondo S.J."/>
            <person name="Seto K."/>
            <person name="Jeronimo G.H."/>
            <person name="Bonds A.E."/>
            <person name="Quandt C.A."/>
            <person name="Davis W.J."/>
            <person name="Chang Y."/>
            <person name="Federici B.A."/>
            <person name="Kuo A."/>
            <person name="LaButti K."/>
            <person name="Pangilinan J."/>
            <person name="Andreopoulos W."/>
            <person name="Tritt A."/>
            <person name="Riley R."/>
            <person name="Hundley H."/>
            <person name="Johnson J."/>
            <person name="Lipzen A."/>
            <person name="Barry K."/>
            <person name="Lang B.F."/>
            <person name="Cuomo C.A."/>
            <person name="Buchler N.E."/>
            <person name="Grigoriev I.V."/>
            <person name="Spatafora J.W."/>
            <person name="Stajich J.E."/>
            <person name="James T.Y."/>
        </authorList>
    </citation>
    <scope>NUCLEOTIDE SEQUENCE</scope>
    <source>
        <strain evidence="2">AG</strain>
    </source>
</reference>
<dbReference type="RefSeq" id="XP_051443528.1">
    <property type="nucleotide sequence ID" value="XM_051593403.1"/>
</dbReference>
<protein>
    <submittedName>
        <fullName evidence="2">Uncharacterized protein</fullName>
    </submittedName>
</protein>
<comment type="caution">
    <text evidence="2">The sequence shown here is derived from an EMBL/GenBank/DDBJ whole genome shotgun (WGS) entry which is preliminary data.</text>
</comment>
<evidence type="ECO:0000256" key="1">
    <source>
        <dbReference type="SAM" id="Phobius"/>
    </source>
</evidence>
<evidence type="ECO:0000313" key="2">
    <source>
        <dbReference type="EMBL" id="KAI8578524.1"/>
    </source>
</evidence>
<evidence type="ECO:0000313" key="3">
    <source>
        <dbReference type="Proteomes" id="UP001206595"/>
    </source>
</evidence>
<reference evidence="2" key="1">
    <citation type="submission" date="2021-06" db="EMBL/GenBank/DDBJ databases">
        <authorList>
            <consortium name="DOE Joint Genome Institute"/>
            <person name="Mondo S.J."/>
            <person name="Amses K.R."/>
            <person name="Simmons D.R."/>
            <person name="Longcore J.E."/>
            <person name="Seto K."/>
            <person name="Alves G.H."/>
            <person name="Bonds A.E."/>
            <person name="Quandt C.A."/>
            <person name="Davis W.J."/>
            <person name="Chang Y."/>
            <person name="Letcher P.M."/>
            <person name="Powell M.J."/>
            <person name="Kuo A."/>
            <person name="Labutti K."/>
            <person name="Pangilinan J."/>
            <person name="Andreopoulos W."/>
            <person name="Tritt A."/>
            <person name="Riley R."/>
            <person name="Hundley H."/>
            <person name="Johnson J."/>
            <person name="Lipzen A."/>
            <person name="Barry K."/>
            <person name="Berbee M.L."/>
            <person name="Buchler N.E."/>
            <person name="Grigoriev I.V."/>
            <person name="Spatafora J.W."/>
            <person name="Stajich J.E."/>
            <person name="James T.Y."/>
        </authorList>
    </citation>
    <scope>NUCLEOTIDE SEQUENCE</scope>
    <source>
        <strain evidence="2">AG</strain>
    </source>
</reference>
<gene>
    <name evidence="2" type="ORF">K450DRAFT_281581</name>
</gene>
<feature type="transmembrane region" description="Helical" evidence="1">
    <location>
        <begin position="153"/>
        <end position="170"/>
    </location>
</feature>